<dbReference type="AlphaFoldDB" id="A0A841TR14"/>
<comment type="caution">
    <text evidence="6">The sequence shown here is derived from an EMBL/GenBank/DDBJ whole genome shotgun (WGS) entry which is preliminary data.</text>
</comment>
<dbReference type="GO" id="GO:0004563">
    <property type="term" value="F:beta-N-acetylhexosaminidase activity"/>
    <property type="evidence" value="ECO:0007669"/>
    <property type="project" value="UniProtKB-EC"/>
</dbReference>
<protein>
    <submittedName>
        <fullName evidence="6">Beta-N-acetylhexosaminidase</fullName>
        <ecNumber evidence="6">3.2.1.52</ecNumber>
    </submittedName>
</protein>
<dbReference type="InterPro" id="IPR036881">
    <property type="entry name" value="Glyco_hydro_3_C_sf"/>
</dbReference>
<dbReference type="Gene3D" id="3.20.20.300">
    <property type="entry name" value="Glycoside hydrolase, family 3, N-terminal domain"/>
    <property type="match status" value="1"/>
</dbReference>
<feature type="domain" description="Glycoside hydrolase family 3 C-terminal" evidence="5">
    <location>
        <begin position="371"/>
        <end position="525"/>
    </location>
</feature>
<evidence type="ECO:0000256" key="2">
    <source>
        <dbReference type="ARBA" id="ARBA00022801"/>
    </source>
</evidence>
<dbReference type="GO" id="GO:0005975">
    <property type="term" value="P:carbohydrate metabolic process"/>
    <property type="evidence" value="ECO:0007669"/>
    <property type="project" value="InterPro"/>
</dbReference>
<dbReference type="EMBL" id="JACJVR010000013">
    <property type="protein sequence ID" value="MBB6690595.1"/>
    <property type="molecule type" value="Genomic_DNA"/>
</dbReference>
<evidence type="ECO:0000256" key="3">
    <source>
        <dbReference type="ARBA" id="ARBA00023295"/>
    </source>
</evidence>
<dbReference type="SUPFAM" id="SSF51445">
    <property type="entry name" value="(Trans)glycosidases"/>
    <property type="match status" value="1"/>
</dbReference>
<dbReference type="InterPro" id="IPR001764">
    <property type="entry name" value="Glyco_hydro_3_N"/>
</dbReference>
<comment type="similarity">
    <text evidence="1">Belongs to the glycosyl hydrolase 3 family.</text>
</comment>
<dbReference type="InterPro" id="IPR017853">
    <property type="entry name" value="GH"/>
</dbReference>
<dbReference type="SUPFAM" id="SSF52279">
    <property type="entry name" value="Beta-D-glucan exohydrolase, C-terminal domain"/>
    <property type="match status" value="1"/>
</dbReference>
<keyword evidence="3 6" id="KW-0326">Glycosidase</keyword>
<dbReference type="EC" id="3.2.1.52" evidence="6"/>
<dbReference type="Pfam" id="PF00933">
    <property type="entry name" value="Glyco_hydro_3"/>
    <property type="match status" value="1"/>
</dbReference>
<dbReference type="InterPro" id="IPR050226">
    <property type="entry name" value="NagZ_Beta-hexosaminidase"/>
</dbReference>
<dbReference type="InterPro" id="IPR002772">
    <property type="entry name" value="Glyco_hydro_3_C"/>
</dbReference>
<dbReference type="Proteomes" id="UP000553776">
    <property type="component" value="Unassembled WGS sequence"/>
</dbReference>
<dbReference type="GO" id="GO:0009254">
    <property type="term" value="P:peptidoglycan turnover"/>
    <property type="evidence" value="ECO:0007669"/>
    <property type="project" value="TreeGrafter"/>
</dbReference>
<proteinExistence type="inferred from homology"/>
<dbReference type="RefSeq" id="WP_185134627.1">
    <property type="nucleotide sequence ID" value="NZ_JACJVR010000013.1"/>
</dbReference>
<evidence type="ECO:0000256" key="1">
    <source>
        <dbReference type="ARBA" id="ARBA00005336"/>
    </source>
</evidence>
<gene>
    <name evidence="6" type="primary">nagZ</name>
    <name evidence="6" type="ORF">H7B90_04180</name>
</gene>
<dbReference type="PANTHER" id="PTHR30480:SF16">
    <property type="entry name" value="GLYCOSIDE HYDROLASE FAMILY 3 DOMAIN PROTEIN"/>
    <property type="match status" value="1"/>
</dbReference>
<feature type="domain" description="Glycoside hydrolase family 3 N-terminal" evidence="4">
    <location>
        <begin position="16"/>
        <end position="334"/>
    </location>
</feature>
<name>A0A841TR14_9BACL</name>
<organism evidence="6 7">
    <name type="scientific">Cohnella xylanilytica</name>
    <dbReference type="NCBI Taxonomy" id="557555"/>
    <lineage>
        <taxon>Bacteria</taxon>
        <taxon>Bacillati</taxon>
        <taxon>Bacillota</taxon>
        <taxon>Bacilli</taxon>
        <taxon>Bacillales</taxon>
        <taxon>Paenibacillaceae</taxon>
        <taxon>Cohnella</taxon>
    </lineage>
</organism>
<reference evidence="6 7" key="1">
    <citation type="submission" date="2020-08" db="EMBL/GenBank/DDBJ databases">
        <title>Cohnella phylogeny.</title>
        <authorList>
            <person name="Dunlap C."/>
        </authorList>
    </citation>
    <scope>NUCLEOTIDE SEQUENCE [LARGE SCALE GENOMIC DNA]</scope>
    <source>
        <strain evidence="6 7">DSM 25239</strain>
    </source>
</reference>
<dbReference type="NCBIfam" id="NF003740">
    <property type="entry name" value="PRK05337.1"/>
    <property type="match status" value="1"/>
</dbReference>
<keyword evidence="7" id="KW-1185">Reference proteome</keyword>
<evidence type="ECO:0000259" key="5">
    <source>
        <dbReference type="Pfam" id="PF01915"/>
    </source>
</evidence>
<sequence length="533" mass="57137">MTSNRDERQDWRQMSLKEKVGQLFVCGFDGYEPTDGIRRLIKEYGLGGVIYFRRNLRDAEQVAALTAKLQAEADVPLFVSIDQEGGMVVRLEEGVTVMPGSMALGAAGEPAWAYETARWSGAELRRIGVNMNFAPCLDVNNNPANPVIGVRSYGEDPKRVAVLGVAAVRGYQESGVAAVAKHFPGHGDTAADSHHELPVVPHGRDRLDAVELLPFRAAIEAGVDAIMTAHVVFPAYEPDNVPATLSKRILTGLLRERLGYDGVVVTDCLEMNAIAGTIGVARGAVEAVKGGADLVLVSHRLDRQIAALEAVYEAVLAGEIPESRINEAAERVRKLKLERGLFAASLPVNPDAAAAREVARLASEAAVTVVKGAELLPLSRVSQVLSVWAEARVGTEVIEVIAQERTVGAALWDEGYAVEEVRVGLEPDEAESAAALEWAEQADAIVFASYDAGFSRRQADLIARLAALGKPLVLVATRTPYDLLEVPDVPAYVCTFENKPTMMTALAGVLSGRLPAKGRLPVTIGPFARQELA</sequence>
<dbReference type="InterPro" id="IPR036962">
    <property type="entry name" value="Glyco_hydro_3_N_sf"/>
</dbReference>
<dbReference type="Pfam" id="PF01915">
    <property type="entry name" value="Glyco_hydro_3_C"/>
    <property type="match status" value="1"/>
</dbReference>
<accession>A0A841TR14</accession>
<evidence type="ECO:0000313" key="7">
    <source>
        <dbReference type="Proteomes" id="UP000553776"/>
    </source>
</evidence>
<keyword evidence="2 6" id="KW-0378">Hydrolase</keyword>
<dbReference type="PANTHER" id="PTHR30480">
    <property type="entry name" value="BETA-HEXOSAMINIDASE-RELATED"/>
    <property type="match status" value="1"/>
</dbReference>
<dbReference type="Gene3D" id="3.40.50.1700">
    <property type="entry name" value="Glycoside hydrolase family 3 C-terminal domain"/>
    <property type="match status" value="1"/>
</dbReference>
<evidence type="ECO:0000259" key="4">
    <source>
        <dbReference type="Pfam" id="PF00933"/>
    </source>
</evidence>
<evidence type="ECO:0000313" key="6">
    <source>
        <dbReference type="EMBL" id="MBB6690595.1"/>
    </source>
</evidence>